<gene>
    <name evidence="1" type="ORF">FA95DRAFT_1568168</name>
</gene>
<proteinExistence type="predicted"/>
<evidence type="ECO:0000313" key="2">
    <source>
        <dbReference type="Proteomes" id="UP000814033"/>
    </source>
</evidence>
<sequence length="89" mass="8936">MILRRSCATAQAGALLCTTLAVLVEERAIRELGAGRLCAAPAGTVAGPGKGQSEAGLSLGVDADVVAGTELEYRGKLGARADAIARKCP</sequence>
<accession>A0ACB8R0S3</accession>
<reference evidence="1" key="2">
    <citation type="journal article" date="2022" name="New Phytol.">
        <title>Evolutionary transition to the ectomycorrhizal habit in the genomes of a hyperdiverse lineage of mushroom-forming fungi.</title>
        <authorList>
            <person name="Looney B."/>
            <person name="Miyauchi S."/>
            <person name="Morin E."/>
            <person name="Drula E."/>
            <person name="Courty P.E."/>
            <person name="Kohler A."/>
            <person name="Kuo A."/>
            <person name="LaButti K."/>
            <person name="Pangilinan J."/>
            <person name="Lipzen A."/>
            <person name="Riley R."/>
            <person name="Andreopoulos W."/>
            <person name="He G."/>
            <person name="Johnson J."/>
            <person name="Nolan M."/>
            <person name="Tritt A."/>
            <person name="Barry K.W."/>
            <person name="Grigoriev I.V."/>
            <person name="Nagy L.G."/>
            <person name="Hibbett D."/>
            <person name="Henrissat B."/>
            <person name="Matheny P.B."/>
            <person name="Labbe J."/>
            <person name="Martin F.M."/>
        </authorList>
    </citation>
    <scope>NUCLEOTIDE SEQUENCE</scope>
    <source>
        <strain evidence="1">FP105234-sp</strain>
    </source>
</reference>
<dbReference type="EMBL" id="MU277012">
    <property type="protein sequence ID" value="KAI0037380.1"/>
    <property type="molecule type" value="Genomic_DNA"/>
</dbReference>
<evidence type="ECO:0000313" key="1">
    <source>
        <dbReference type="EMBL" id="KAI0037380.1"/>
    </source>
</evidence>
<reference evidence="1" key="1">
    <citation type="submission" date="2021-02" db="EMBL/GenBank/DDBJ databases">
        <authorList>
            <consortium name="DOE Joint Genome Institute"/>
            <person name="Ahrendt S."/>
            <person name="Looney B.P."/>
            <person name="Miyauchi S."/>
            <person name="Morin E."/>
            <person name="Drula E."/>
            <person name="Courty P.E."/>
            <person name="Chicoki N."/>
            <person name="Fauchery L."/>
            <person name="Kohler A."/>
            <person name="Kuo A."/>
            <person name="Labutti K."/>
            <person name="Pangilinan J."/>
            <person name="Lipzen A."/>
            <person name="Riley R."/>
            <person name="Andreopoulos W."/>
            <person name="He G."/>
            <person name="Johnson J."/>
            <person name="Barry K.W."/>
            <person name="Grigoriev I.V."/>
            <person name="Nagy L."/>
            <person name="Hibbett D."/>
            <person name="Henrissat B."/>
            <person name="Matheny P.B."/>
            <person name="Labbe J."/>
            <person name="Martin F."/>
        </authorList>
    </citation>
    <scope>NUCLEOTIDE SEQUENCE</scope>
    <source>
        <strain evidence="1">FP105234-sp</strain>
    </source>
</reference>
<name>A0ACB8R0S3_9AGAM</name>
<organism evidence="1 2">
    <name type="scientific">Auriscalpium vulgare</name>
    <dbReference type="NCBI Taxonomy" id="40419"/>
    <lineage>
        <taxon>Eukaryota</taxon>
        <taxon>Fungi</taxon>
        <taxon>Dikarya</taxon>
        <taxon>Basidiomycota</taxon>
        <taxon>Agaricomycotina</taxon>
        <taxon>Agaricomycetes</taxon>
        <taxon>Russulales</taxon>
        <taxon>Auriscalpiaceae</taxon>
        <taxon>Auriscalpium</taxon>
    </lineage>
</organism>
<comment type="caution">
    <text evidence="1">The sequence shown here is derived from an EMBL/GenBank/DDBJ whole genome shotgun (WGS) entry which is preliminary data.</text>
</comment>
<protein>
    <submittedName>
        <fullName evidence="1">Uncharacterized protein</fullName>
    </submittedName>
</protein>
<keyword evidence="2" id="KW-1185">Reference proteome</keyword>
<dbReference type="Proteomes" id="UP000814033">
    <property type="component" value="Unassembled WGS sequence"/>
</dbReference>